<keyword evidence="3 4" id="KW-0732">Signal</keyword>
<dbReference type="EMBL" id="JACOPH010000005">
    <property type="protein sequence ID" value="MBC5714086.1"/>
    <property type="molecule type" value="Genomic_DNA"/>
</dbReference>
<dbReference type="InterPro" id="IPR012334">
    <property type="entry name" value="Pectin_lyas_fold"/>
</dbReference>
<dbReference type="PANTHER" id="PTHR40088:SF2">
    <property type="entry name" value="SECRETED SUGAR HYDROLASE"/>
    <property type="match status" value="1"/>
</dbReference>
<comment type="subcellular location">
    <subcellularLocation>
        <location evidence="1">Secreted</location>
    </subcellularLocation>
</comment>
<dbReference type="PANTHER" id="PTHR40088">
    <property type="entry name" value="PECTATE LYASE (EUROFUNG)"/>
    <property type="match status" value="1"/>
</dbReference>
<keyword evidence="7" id="KW-1185">Reference proteome</keyword>
<organism evidence="6 7">
    <name type="scientific">Roseburia zhanii</name>
    <dbReference type="NCBI Taxonomy" id="2763064"/>
    <lineage>
        <taxon>Bacteria</taxon>
        <taxon>Bacillati</taxon>
        <taxon>Bacillota</taxon>
        <taxon>Clostridia</taxon>
        <taxon>Lachnospirales</taxon>
        <taxon>Lachnospiraceae</taxon>
        <taxon>Roseburia</taxon>
    </lineage>
</organism>
<feature type="chain" id="PRO_5037620923" evidence="4">
    <location>
        <begin position="26"/>
        <end position="414"/>
    </location>
</feature>
<proteinExistence type="predicted"/>
<feature type="domain" description="Right handed beta helix" evidence="5">
    <location>
        <begin position="124"/>
        <end position="307"/>
    </location>
</feature>
<feature type="signal peptide" evidence="4">
    <location>
        <begin position="1"/>
        <end position="25"/>
    </location>
</feature>
<dbReference type="InterPro" id="IPR006626">
    <property type="entry name" value="PbH1"/>
</dbReference>
<dbReference type="InterPro" id="IPR052052">
    <property type="entry name" value="Polysaccharide_Lyase_9"/>
</dbReference>
<sequence length="414" mass="46754">MRQFFKIRKMIKIVSALCFLLLVYADISVMDANAGQKTARQIIYVSEKGNDRASGNRKHPLKSLQKAMDRASAGTVIYLREGTYKGPFVFHKSGNKKGGHITVSAYKNERVMITEPKKTTAVAFQMNGCSYIRIEKLQIGNIDAEDACGIRMQQSEHHITIRNCEFKNINTTQPGNALTPKGGANAVLLLGKQKKSIHHIYILNNKVHDNVNGWSENISVAGNCEYIYVKKNKVYNNTNIGIDFYGNAEYCREPLLDQPRNCECTQNTVYNCKSPFSENAGIYIDGGRDILVKGNKVYKNPYGIEVGSEEWRSYYTDSNCVRNIKIKKNIIYDNQLCGLRIGGWTNDEKTGVVCQCEVIKNNFSRGNPENDIILSKCDGILFQGNLFKNKKNCRKAVTYDDAVSRSKIRNILFK</sequence>
<keyword evidence="2" id="KW-0964">Secreted</keyword>
<evidence type="ECO:0000256" key="2">
    <source>
        <dbReference type="ARBA" id="ARBA00022525"/>
    </source>
</evidence>
<reference evidence="6" key="1">
    <citation type="submission" date="2020-08" db="EMBL/GenBank/DDBJ databases">
        <title>Genome public.</title>
        <authorList>
            <person name="Liu C."/>
            <person name="Sun Q."/>
        </authorList>
    </citation>
    <scope>NUCLEOTIDE SEQUENCE</scope>
    <source>
        <strain evidence="6">BX1005</strain>
    </source>
</reference>
<name>A0A923LPW0_9FIRM</name>
<evidence type="ECO:0000256" key="4">
    <source>
        <dbReference type="SAM" id="SignalP"/>
    </source>
</evidence>
<dbReference type="InterPro" id="IPR011050">
    <property type="entry name" value="Pectin_lyase_fold/virulence"/>
</dbReference>
<evidence type="ECO:0000313" key="7">
    <source>
        <dbReference type="Proteomes" id="UP000606720"/>
    </source>
</evidence>
<accession>A0A923LPW0</accession>
<dbReference type="GO" id="GO:0016837">
    <property type="term" value="F:carbon-oxygen lyase activity, acting on polysaccharides"/>
    <property type="evidence" value="ECO:0007669"/>
    <property type="project" value="TreeGrafter"/>
</dbReference>
<dbReference type="AlphaFoldDB" id="A0A923LPW0"/>
<evidence type="ECO:0000259" key="5">
    <source>
        <dbReference type="Pfam" id="PF13229"/>
    </source>
</evidence>
<dbReference type="Pfam" id="PF13229">
    <property type="entry name" value="Beta_helix"/>
    <property type="match status" value="1"/>
</dbReference>
<comment type="caution">
    <text evidence="6">The sequence shown here is derived from an EMBL/GenBank/DDBJ whole genome shotgun (WGS) entry which is preliminary data.</text>
</comment>
<dbReference type="SMART" id="SM00710">
    <property type="entry name" value="PbH1"/>
    <property type="match status" value="6"/>
</dbReference>
<dbReference type="Proteomes" id="UP000606720">
    <property type="component" value="Unassembled WGS sequence"/>
</dbReference>
<dbReference type="SUPFAM" id="SSF51126">
    <property type="entry name" value="Pectin lyase-like"/>
    <property type="match status" value="1"/>
</dbReference>
<dbReference type="Gene3D" id="2.160.20.10">
    <property type="entry name" value="Single-stranded right-handed beta-helix, Pectin lyase-like"/>
    <property type="match status" value="1"/>
</dbReference>
<evidence type="ECO:0000256" key="3">
    <source>
        <dbReference type="ARBA" id="ARBA00022729"/>
    </source>
</evidence>
<evidence type="ECO:0000313" key="6">
    <source>
        <dbReference type="EMBL" id="MBC5714086.1"/>
    </source>
</evidence>
<dbReference type="GO" id="GO:0005576">
    <property type="term" value="C:extracellular region"/>
    <property type="evidence" value="ECO:0007669"/>
    <property type="project" value="UniProtKB-SubCell"/>
</dbReference>
<gene>
    <name evidence="6" type="ORF">H8S17_07680</name>
</gene>
<evidence type="ECO:0000256" key="1">
    <source>
        <dbReference type="ARBA" id="ARBA00004613"/>
    </source>
</evidence>
<protein>
    <submittedName>
        <fullName evidence="6">Right-handed parallel beta-helix repeat-containing protein</fullName>
    </submittedName>
</protein>
<dbReference type="InterPro" id="IPR039448">
    <property type="entry name" value="Beta_helix"/>
</dbReference>
<dbReference type="RefSeq" id="WP_186866844.1">
    <property type="nucleotide sequence ID" value="NZ_JACOPH010000005.1"/>
</dbReference>